<dbReference type="AlphaFoldDB" id="A0A8E5HNF3"/>
<reference evidence="1" key="1">
    <citation type="submission" date="2020-03" db="EMBL/GenBank/DDBJ databases">
        <title>A mixture of massive structural variations and highly conserved coding sequences in Ustilaginoidea virens genome.</title>
        <authorList>
            <person name="Zhang K."/>
            <person name="Zhao Z."/>
            <person name="Zhang Z."/>
            <person name="Li Y."/>
            <person name="Hsiang T."/>
            <person name="Sun W."/>
        </authorList>
    </citation>
    <scope>NUCLEOTIDE SEQUENCE</scope>
    <source>
        <strain evidence="1">UV-8b</strain>
    </source>
</reference>
<name>A0A8E5HNF3_USTVR</name>
<organism evidence="1 2">
    <name type="scientific">Ustilaginoidea virens</name>
    <name type="common">Rice false smut fungus</name>
    <name type="synonym">Villosiclava virens</name>
    <dbReference type="NCBI Taxonomy" id="1159556"/>
    <lineage>
        <taxon>Eukaryota</taxon>
        <taxon>Fungi</taxon>
        <taxon>Dikarya</taxon>
        <taxon>Ascomycota</taxon>
        <taxon>Pezizomycotina</taxon>
        <taxon>Sordariomycetes</taxon>
        <taxon>Hypocreomycetidae</taxon>
        <taxon>Hypocreales</taxon>
        <taxon>Clavicipitaceae</taxon>
        <taxon>Ustilaginoidea</taxon>
    </lineage>
</organism>
<evidence type="ECO:0000313" key="1">
    <source>
        <dbReference type="EMBL" id="QUC18694.1"/>
    </source>
</evidence>
<sequence>MPARDSAQRQWKEAKIFPSFSVASGEPGMGSVADSVKVPLEGGAWGTDSSDYTPQSRIQLASFSPRLNNSSTRVTAPPIPNLVQLRNEEHVVP</sequence>
<evidence type="ECO:0000313" key="2">
    <source>
        <dbReference type="Proteomes" id="UP000027002"/>
    </source>
</evidence>
<proteinExistence type="predicted"/>
<dbReference type="EMBL" id="CP072754">
    <property type="protein sequence ID" value="QUC18694.1"/>
    <property type="molecule type" value="Genomic_DNA"/>
</dbReference>
<protein>
    <submittedName>
        <fullName evidence="1">Uncharacterized protein</fullName>
    </submittedName>
</protein>
<dbReference type="Proteomes" id="UP000027002">
    <property type="component" value="Chromosome 2"/>
</dbReference>
<accession>A0A8E5HNF3</accession>
<dbReference type="GeneID" id="66063713"/>
<gene>
    <name evidence="1" type="ORF">UV8b_02935</name>
</gene>
<dbReference type="RefSeq" id="XP_042996367.1">
    <property type="nucleotide sequence ID" value="XM_043140433.1"/>
</dbReference>
<dbReference type="KEGG" id="uvi:66063713"/>
<keyword evidence="2" id="KW-1185">Reference proteome</keyword>